<keyword evidence="2" id="KW-1185">Reference proteome</keyword>
<proteinExistence type="predicted"/>
<protein>
    <submittedName>
        <fullName evidence="1">Uncharacterized protein</fullName>
    </submittedName>
</protein>
<organism evidence="1 2">
    <name type="scientific">Clostridium thailandense</name>
    <dbReference type="NCBI Taxonomy" id="2794346"/>
    <lineage>
        <taxon>Bacteria</taxon>
        <taxon>Bacillati</taxon>
        <taxon>Bacillota</taxon>
        <taxon>Clostridia</taxon>
        <taxon>Eubacteriales</taxon>
        <taxon>Clostridiaceae</taxon>
        <taxon>Clostridium</taxon>
    </lineage>
</organism>
<gene>
    <name evidence="1" type="ORF">I6U48_18420</name>
</gene>
<evidence type="ECO:0000313" key="1">
    <source>
        <dbReference type="EMBL" id="MBV7274875.1"/>
    </source>
</evidence>
<dbReference type="Proteomes" id="UP000694308">
    <property type="component" value="Unassembled WGS sequence"/>
</dbReference>
<reference evidence="1" key="1">
    <citation type="submission" date="2020-12" db="EMBL/GenBank/DDBJ databases">
        <title>Clostridium thailandense sp. nov., a novel acetogenic bacterium isolated from peat land soil in Thailand.</title>
        <authorList>
            <person name="Chaikitkaew S."/>
            <person name="Birkeland N.K."/>
        </authorList>
    </citation>
    <scope>NUCLEOTIDE SEQUENCE</scope>
    <source>
        <strain evidence="1">PL3</strain>
    </source>
</reference>
<name>A0A949TM39_9CLOT</name>
<dbReference type="RefSeq" id="WP_218321934.1">
    <property type="nucleotide sequence ID" value="NZ_JAEEGC010000100.1"/>
</dbReference>
<sequence>MLVYKQNCIIADGRHINIEINREEIKTRVMKKYANELLKSGLVNKIKIYIMIKLEIRKEIAKVAPIKGLYLKR</sequence>
<evidence type="ECO:0000313" key="2">
    <source>
        <dbReference type="Proteomes" id="UP000694308"/>
    </source>
</evidence>
<comment type="caution">
    <text evidence="1">The sequence shown here is derived from an EMBL/GenBank/DDBJ whole genome shotgun (WGS) entry which is preliminary data.</text>
</comment>
<accession>A0A949TM39</accession>
<dbReference type="EMBL" id="JAEEGC010000100">
    <property type="protein sequence ID" value="MBV7274875.1"/>
    <property type="molecule type" value="Genomic_DNA"/>
</dbReference>
<dbReference type="AlphaFoldDB" id="A0A949TM39"/>